<accession>A0A843UF38</accession>
<evidence type="ECO:0000313" key="2">
    <source>
        <dbReference type="Proteomes" id="UP000652761"/>
    </source>
</evidence>
<gene>
    <name evidence="1" type="ORF">Taro_013142</name>
</gene>
<keyword evidence="2" id="KW-1185">Reference proteome</keyword>
<comment type="caution">
    <text evidence="1">The sequence shown here is derived from an EMBL/GenBank/DDBJ whole genome shotgun (WGS) entry which is preliminary data.</text>
</comment>
<dbReference type="PANTHER" id="PTHR31065:SF56">
    <property type="entry name" value="OS11G0428700 PROTEIN"/>
    <property type="match status" value="1"/>
</dbReference>
<protein>
    <submittedName>
        <fullName evidence="1">Uncharacterized protein</fullName>
    </submittedName>
</protein>
<dbReference type="OrthoDB" id="1926845at2759"/>
<name>A0A843UF38_COLES</name>
<evidence type="ECO:0000313" key="1">
    <source>
        <dbReference type="EMBL" id="MQL80696.1"/>
    </source>
</evidence>
<proteinExistence type="predicted"/>
<reference evidence="1" key="1">
    <citation type="submission" date="2017-07" db="EMBL/GenBank/DDBJ databases">
        <title>Taro Niue Genome Assembly and Annotation.</title>
        <authorList>
            <person name="Atibalentja N."/>
            <person name="Keating K."/>
            <person name="Fields C.J."/>
        </authorList>
    </citation>
    <scope>NUCLEOTIDE SEQUENCE</scope>
    <source>
        <strain evidence="1">Niue_2</strain>
        <tissue evidence="1">Leaf</tissue>
    </source>
</reference>
<dbReference type="EMBL" id="NMUH01000520">
    <property type="protein sequence ID" value="MQL80696.1"/>
    <property type="molecule type" value="Genomic_DNA"/>
</dbReference>
<organism evidence="1 2">
    <name type="scientific">Colocasia esculenta</name>
    <name type="common">Wild taro</name>
    <name type="synonym">Arum esculentum</name>
    <dbReference type="NCBI Taxonomy" id="4460"/>
    <lineage>
        <taxon>Eukaryota</taxon>
        <taxon>Viridiplantae</taxon>
        <taxon>Streptophyta</taxon>
        <taxon>Embryophyta</taxon>
        <taxon>Tracheophyta</taxon>
        <taxon>Spermatophyta</taxon>
        <taxon>Magnoliopsida</taxon>
        <taxon>Liliopsida</taxon>
        <taxon>Araceae</taxon>
        <taxon>Aroideae</taxon>
        <taxon>Colocasieae</taxon>
        <taxon>Colocasia</taxon>
    </lineage>
</organism>
<dbReference type="PANTHER" id="PTHR31065">
    <property type="entry name" value="PLATZ TRANSCRIPTION FACTOR FAMILY PROTEIN"/>
    <property type="match status" value="1"/>
</dbReference>
<dbReference type="AlphaFoldDB" id="A0A843UF38"/>
<dbReference type="Proteomes" id="UP000652761">
    <property type="component" value="Unassembled WGS sequence"/>
</dbReference>
<sequence length="150" mass="16666">MLELVGPDGKVVEEERGASCVVDRIACCRDNLTRMTIEVRVPTYVAGATRMVGETQLVPPWLEPLLATPFFSTCVTHSDVPHGECNMFCLDCPVTAAFCFYYRSVRNLDHRTIQVGLLLLCSTSPNSHIVMWYLVSMSASFGAWTPLVHP</sequence>